<proteinExistence type="predicted"/>
<sequence length="413" mass="45038">MSILGLMLKTSIAGHHSSRGQTLDREDGFQLLAVSVQARCSCELEDSTRRESKLPLLQESVASVLPMTTIQIFGARNDAIVVRGVHDVATDTSAETRKVEGKLDALVNLVTRLVCELEACLCCKSRCFGATNDAIVIRGVHDVATNTYVETRNVEGKLDALVYMVTQLDVNQKPACHHSSRGQSLDTEDGFQLLAVSVQEMMPLSLEEFTMWLQIHLLKLERFSARNDAIVIRGVHDVGTDTSAETRKVEGKLDALVNLVTQLAIFGARNDAIVNRGVHDVATDTSAETRKVEGKLDALVNMVTQLAVNQKPASVTRVCGIHSSNDHDRNICPSSYHPGVNEHPEAYAANIFHDVATDTSAETRKVEGKLDAFVNLVTQLAVNQKPASVARVCGIVLPMTIIQMPVLLHSDLE</sequence>
<protein>
    <submittedName>
        <fullName evidence="1">Uncharacterized protein</fullName>
    </submittedName>
</protein>
<reference evidence="1 2" key="1">
    <citation type="submission" date="2024-08" db="EMBL/GenBank/DDBJ databases">
        <title>Insights into the chromosomal genome structure of Flemingia macrophylla.</title>
        <authorList>
            <person name="Ding Y."/>
            <person name="Zhao Y."/>
            <person name="Bi W."/>
            <person name="Wu M."/>
            <person name="Zhao G."/>
            <person name="Gong Y."/>
            <person name="Li W."/>
            <person name="Zhang P."/>
        </authorList>
    </citation>
    <scope>NUCLEOTIDE SEQUENCE [LARGE SCALE GENOMIC DNA]</scope>
    <source>
        <strain evidence="1">DYQJB</strain>
        <tissue evidence="1">Leaf</tissue>
    </source>
</reference>
<dbReference type="AlphaFoldDB" id="A0ABD1LQJ4"/>
<dbReference type="EMBL" id="JBGMDY010000008">
    <property type="protein sequence ID" value="KAL2325792.1"/>
    <property type="molecule type" value="Genomic_DNA"/>
</dbReference>
<organism evidence="1 2">
    <name type="scientific">Flemingia macrophylla</name>
    <dbReference type="NCBI Taxonomy" id="520843"/>
    <lineage>
        <taxon>Eukaryota</taxon>
        <taxon>Viridiplantae</taxon>
        <taxon>Streptophyta</taxon>
        <taxon>Embryophyta</taxon>
        <taxon>Tracheophyta</taxon>
        <taxon>Spermatophyta</taxon>
        <taxon>Magnoliopsida</taxon>
        <taxon>eudicotyledons</taxon>
        <taxon>Gunneridae</taxon>
        <taxon>Pentapetalae</taxon>
        <taxon>rosids</taxon>
        <taxon>fabids</taxon>
        <taxon>Fabales</taxon>
        <taxon>Fabaceae</taxon>
        <taxon>Papilionoideae</taxon>
        <taxon>50 kb inversion clade</taxon>
        <taxon>NPAAA clade</taxon>
        <taxon>indigoferoid/millettioid clade</taxon>
        <taxon>Phaseoleae</taxon>
        <taxon>Flemingia</taxon>
    </lineage>
</organism>
<evidence type="ECO:0000313" key="1">
    <source>
        <dbReference type="EMBL" id="KAL2325792.1"/>
    </source>
</evidence>
<evidence type="ECO:0000313" key="2">
    <source>
        <dbReference type="Proteomes" id="UP001603857"/>
    </source>
</evidence>
<dbReference type="Proteomes" id="UP001603857">
    <property type="component" value="Unassembled WGS sequence"/>
</dbReference>
<keyword evidence="2" id="KW-1185">Reference proteome</keyword>
<accession>A0ABD1LQJ4</accession>
<comment type="caution">
    <text evidence="1">The sequence shown here is derived from an EMBL/GenBank/DDBJ whole genome shotgun (WGS) entry which is preliminary data.</text>
</comment>
<gene>
    <name evidence="1" type="ORF">Fmac_024850</name>
</gene>
<name>A0ABD1LQJ4_9FABA</name>